<dbReference type="EMBL" id="CP074129">
    <property type="protein sequence ID" value="QUS59106.1"/>
    <property type="molecule type" value="Genomic_DNA"/>
</dbReference>
<geneLocation type="plasmid" evidence="7 8">
    <name>pAb134-03</name>
</geneLocation>
<dbReference type="RefSeq" id="WP_075701464.1">
    <property type="nucleotide sequence ID" value="NZ_CP074129.1"/>
</dbReference>
<dbReference type="PANTHER" id="PTHR30461:SF2">
    <property type="entry name" value="SERINE RECOMBINASE PINE-RELATED"/>
    <property type="match status" value="1"/>
</dbReference>
<dbReference type="PROSITE" id="PS51736">
    <property type="entry name" value="RECOMBINASES_3"/>
    <property type="match status" value="1"/>
</dbReference>
<dbReference type="InterPro" id="IPR036162">
    <property type="entry name" value="Resolvase-like_N_sf"/>
</dbReference>
<evidence type="ECO:0000259" key="6">
    <source>
        <dbReference type="PROSITE" id="PS51736"/>
    </source>
</evidence>
<evidence type="ECO:0000256" key="2">
    <source>
        <dbReference type="ARBA" id="ARBA00022908"/>
    </source>
</evidence>
<keyword evidence="2" id="KW-0229">DNA integration</keyword>
<keyword evidence="4" id="KW-0233">DNA recombination</keyword>
<comment type="similarity">
    <text evidence="1">Belongs to the site-specific recombinase resolvase family.</text>
</comment>
<dbReference type="Gene3D" id="3.40.50.1390">
    <property type="entry name" value="Resolvase, N-terminal catalytic domain"/>
    <property type="match status" value="1"/>
</dbReference>
<dbReference type="Pfam" id="PF02796">
    <property type="entry name" value="HTH_7"/>
    <property type="match status" value="1"/>
</dbReference>
<reference evidence="7 8" key="1">
    <citation type="journal article" date="2021" name="Angew. Chem. Int. Ed. Engl.">
        <title>A novel family of nonribosomal peptides modulate collective behavior in Pseudovibrio bacteria isolated from marine sponges.</title>
        <authorList>
            <person name="Ioca L.P."/>
            <person name="Dai Y."/>
            <person name="Kunakom S."/>
            <person name="Diaz-Espinosa J."/>
            <person name="Krunic A."/>
            <person name="Crnkovic C.M."/>
            <person name="Orjala J."/>
            <person name="Sanchez L.M."/>
            <person name="Ferreira A.G."/>
            <person name="Berlinck R.G.S."/>
            <person name="Eustaquio A.S."/>
        </authorList>
    </citation>
    <scope>NUCLEOTIDE SEQUENCE [LARGE SCALE GENOMIC DNA]</scope>
    <source>
        <strain evidence="7 8">Ab134</strain>
        <plasmid evidence="7 8">pAb134-03</plasmid>
    </source>
</reference>
<dbReference type="PANTHER" id="PTHR30461">
    <property type="entry name" value="DNA-INVERTASE FROM LAMBDOID PROPHAGE"/>
    <property type="match status" value="1"/>
</dbReference>
<keyword evidence="3" id="KW-0238">DNA-binding</keyword>
<evidence type="ECO:0000256" key="5">
    <source>
        <dbReference type="PROSITE-ProRule" id="PRU10137"/>
    </source>
</evidence>
<dbReference type="InterPro" id="IPR006118">
    <property type="entry name" value="Recombinase_CS"/>
</dbReference>
<protein>
    <submittedName>
        <fullName evidence="7">Recombinase family protein</fullName>
    </submittedName>
</protein>
<evidence type="ECO:0000256" key="1">
    <source>
        <dbReference type="ARBA" id="ARBA00009913"/>
    </source>
</evidence>
<dbReference type="InterPro" id="IPR006119">
    <property type="entry name" value="Resolv_N"/>
</dbReference>
<evidence type="ECO:0000256" key="4">
    <source>
        <dbReference type="ARBA" id="ARBA00023172"/>
    </source>
</evidence>
<dbReference type="Gene3D" id="1.10.10.60">
    <property type="entry name" value="Homeodomain-like"/>
    <property type="match status" value="1"/>
</dbReference>
<gene>
    <name evidence="7" type="ORF">KGB56_26420</name>
</gene>
<name>A0ABX8AZI9_9HYPH</name>
<feature type="domain" description="Resolvase/invertase-type recombinase catalytic" evidence="6">
    <location>
        <begin position="1"/>
        <end position="134"/>
    </location>
</feature>
<dbReference type="Proteomes" id="UP000680706">
    <property type="component" value="Plasmid pAb134-03"/>
</dbReference>
<sequence>MKFGYARVSTSDQSPDMQIDALKQAGCRHIYVEQASGAKSERKELQMMLGNLQPGDVIVIWKLDRLGRTMSHLLKLVNELNELGVGLISLNDPIDTTTPQGKLMFHIFASLAEFERDLIKERTQAGLSAARVRGRMSGRPKGLSKQALQKAAAAEALYSSGEMSVTQITRHLEISRASLYKYLRYRGVEIGKTTATGISNSLKLNVTFWVERNSKHVRGKKHSYENIEMLVLASYEMVRHSQGEYTITVTYRDEQDLEEIIQNIMSEIHEQADWNNCFAEDVCVAAMDGSERMWN</sequence>
<dbReference type="InterPro" id="IPR050639">
    <property type="entry name" value="SSR_resolvase"/>
</dbReference>
<feature type="active site" description="O-(5'-phospho-DNA)-serine intermediate" evidence="5">
    <location>
        <position position="9"/>
    </location>
</feature>
<dbReference type="SMART" id="SM00857">
    <property type="entry name" value="Resolvase"/>
    <property type="match status" value="1"/>
</dbReference>
<proteinExistence type="inferred from homology"/>
<dbReference type="SUPFAM" id="SSF53041">
    <property type="entry name" value="Resolvase-like"/>
    <property type="match status" value="1"/>
</dbReference>
<keyword evidence="7" id="KW-0614">Plasmid</keyword>
<evidence type="ECO:0000313" key="7">
    <source>
        <dbReference type="EMBL" id="QUS59106.1"/>
    </source>
</evidence>
<dbReference type="CDD" id="cd03768">
    <property type="entry name" value="SR_ResInv"/>
    <property type="match status" value="1"/>
</dbReference>
<dbReference type="PROSITE" id="PS00397">
    <property type="entry name" value="RECOMBINASES_1"/>
    <property type="match status" value="1"/>
</dbReference>
<dbReference type="InterPro" id="IPR006120">
    <property type="entry name" value="Resolvase_HTH_dom"/>
</dbReference>
<accession>A0ABX8AZI9</accession>
<organism evidence="7 8">
    <name type="scientific">Pseudovibrio brasiliensis</name>
    <dbReference type="NCBI Taxonomy" id="1898042"/>
    <lineage>
        <taxon>Bacteria</taxon>
        <taxon>Pseudomonadati</taxon>
        <taxon>Pseudomonadota</taxon>
        <taxon>Alphaproteobacteria</taxon>
        <taxon>Hyphomicrobiales</taxon>
        <taxon>Stappiaceae</taxon>
        <taxon>Pseudovibrio</taxon>
    </lineage>
</organism>
<evidence type="ECO:0000256" key="3">
    <source>
        <dbReference type="ARBA" id="ARBA00023125"/>
    </source>
</evidence>
<keyword evidence="8" id="KW-1185">Reference proteome</keyword>
<dbReference type="PROSITE" id="PS00398">
    <property type="entry name" value="RECOMBINASES_2"/>
    <property type="match status" value="1"/>
</dbReference>
<evidence type="ECO:0000313" key="8">
    <source>
        <dbReference type="Proteomes" id="UP000680706"/>
    </source>
</evidence>
<dbReference type="Pfam" id="PF00239">
    <property type="entry name" value="Resolvase"/>
    <property type="match status" value="1"/>
</dbReference>